<dbReference type="Proteomes" id="UP000198372">
    <property type="component" value="Unassembled WGS sequence"/>
</dbReference>
<reference evidence="2" key="1">
    <citation type="submission" date="2016-09" db="EMBL/GenBank/DDBJ databases">
        <authorList>
            <person name="Jeantristanb JTB J.-T."/>
            <person name="Ricardo R."/>
        </authorList>
    </citation>
    <scope>NUCLEOTIDE SEQUENCE [LARGE SCALE GENOMIC DNA]</scope>
</reference>
<dbReference type="EMBL" id="FMSP01000007">
    <property type="protein sequence ID" value="SCV71283.1"/>
    <property type="molecule type" value="Genomic_DNA"/>
</dbReference>
<evidence type="ECO:0000313" key="1">
    <source>
        <dbReference type="EMBL" id="SCV71283.1"/>
    </source>
</evidence>
<gene>
    <name evidence="1" type="ORF">BQ2448_2871</name>
</gene>
<dbReference type="OrthoDB" id="5974783at2759"/>
<name>A0A238FH02_9BASI</name>
<protein>
    <submittedName>
        <fullName evidence="1">BQ2448_2871 protein</fullName>
    </submittedName>
</protein>
<organism evidence="1 2">
    <name type="scientific">Microbotryum intermedium</name>
    <dbReference type="NCBI Taxonomy" id="269621"/>
    <lineage>
        <taxon>Eukaryota</taxon>
        <taxon>Fungi</taxon>
        <taxon>Dikarya</taxon>
        <taxon>Basidiomycota</taxon>
        <taxon>Pucciniomycotina</taxon>
        <taxon>Microbotryomycetes</taxon>
        <taxon>Microbotryales</taxon>
        <taxon>Microbotryaceae</taxon>
        <taxon>Microbotryum</taxon>
    </lineage>
</organism>
<dbReference type="AlphaFoldDB" id="A0A238FH02"/>
<sequence length="180" mass="19885">MAPRRRFTTVVQTPSQQRLALRHLPTASSPPPHTTSPPLVHDIENCVTVKNPPGVTSEQVLVALDKHYPSLAGASCPAPSRVNNNQNGTNYGGQEMRDLVTANNLSDVYRLHHPKGGDTTNRCPIARRLWAAVSPSLHLVFGDFLCPLVSRSERQRPITETEFEELWEFIQGCTGRLASL</sequence>
<evidence type="ECO:0000313" key="2">
    <source>
        <dbReference type="Proteomes" id="UP000198372"/>
    </source>
</evidence>
<accession>A0A238FH02</accession>
<proteinExistence type="predicted"/>
<keyword evidence="2" id="KW-1185">Reference proteome</keyword>